<accession>A0A235EKN8</accession>
<evidence type="ECO:0000256" key="1">
    <source>
        <dbReference type="SAM" id="SignalP"/>
    </source>
</evidence>
<dbReference type="AlphaFoldDB" id="A0A235EKN8"/>
<dbReference type="InterPro" id="IPR011992">
    <property type="entry name" value="EF-hand-dom_pair"/>
</dbReference>
<dbReference type="EMBL" id="NOIG01000011">
    <property type="protein sequence ID" value="OYD49025.1"/>
    <property type="molecule type" value="Genomic_DNA"/>
</dbReference>
<dbReference type="OrthoDB" id="8812137at2"/>
<dbReference type="SUPFAM" id="SSF47473">
    <property type="entry name" value="EF-hand"/>
    <property type="match status" value="1"/>
</dbReference>
<evidence type="ECO:0000259" key="2">
    <source>
        <dbReference type="PROSITE" id="PS50222"/>
    </source>
</evidence>
<dbReference type="PROSITE" id="PS50222">
    <property type="entry name" value="EF_HAND_2"/>
    <property type="match status" value="1"/>
</dbReference>
<comment type="caution">
    <text evidence="3">The sequence shown here is derived from an EMBL/GenBank/DDBJ whole genome shotgun (WGS) entry which is preliminary data.</text>
</comment>
<sequence>MSPLLSGLASVASLVFNAASSGAAKSAAPRRGSEEAQAQPSAVVTLSPQAEALAGFAGKGILVSQGKVDGALGAVQRGSGSGGGLVGLPAAGGSVSAQDFKALLSEFGADDAQKEQIAAGFDTSKDGRISHQEFLQGLASTSITRPGNDFSQAVLQLMDRSGIADGVVSQSEFAALATAFANAEKRVGAA</sequence>
<keyword evidence="1" id="KW-0732">Signal</keyword>
<keyword evidence="4" id="KW-1185">Reference proteome</keyword>
<dbReference type="PROSITE" id="PS00018">
    <property type="entry name" value="EF_HAND_1"/>
    <property type="match status" value="1"/>
</dbReference>
<dbReference type="Gene3D" id="1.10.238.10">
    <property type="entry name" value="EF-hand"/>
    <property type="match status" value="1"/>
</dbReference>
<dbReference type="RefSeq" id="WP_094291239.1">
    <property type="nucleotide sequence ID" value="NZ_NOIG01000011.1"/>
</dbReference>
<feature type="signal peptide" evidence="1">
    <location>
        <begin position="1"/>
        <end position="18"/>
    </location>
</feature>
<feature type="domain" description="EF-hand" evidence="2">
    <location>
        <begin position="109"/>
        <end position="144"/>
    </location>
</feature>
<evidence type="ECO:0000313" key="4">
    <source>
        <dbReference type="Proteomes" id="UP000215441"/>
    </source>
</evidence>
<proteinExistence type="predicted"/>
<dbReference type="CDD" id="cd00051">
    <property type="entry name" value="EFh"/>
    <property type="match status" value="1"/>
</dbReference>
<organism evidence="3 4">
    <name type="scientific">Acidovorax kalamii</name>
    <dbReference type="NCBI Taxonomy" id="2004485"/>
    <lineage>
        <taxon>Bacteria</taxon>
        <taxon>Pseudomonadati</taxon>
        <taxon>Pseudomonadota</taxon>
        <taxon>Betaproteobacteria</taxon>
        <taxon>Burkholderiales</taxon>
        <taxon>Comamonadaceae</taxon>
        <taxon>Acidovorax</taxon>
    </lineage>
</organism>
<feature type="chain" id="PRO_5012511616" description="EF-hand domain-containing protein" evidence="1">
    <location>
        <begin position="19"/>
        <end position="190"/>
    </location>
</feature>
<protein>
    <recommendedName>
        <fullName evidence="2">EF-hand domain-containing protein</fullName>
    </recommendedName>
</protein>
<dbReference type="GO" id="GO:0005509">
    <property type="term" value="F:calcium ion binding"/>
    <property type="evidence" value="ECO:0007669"/>
    <property type="project" value="InterPro"/>
</dbReference>
<dbReference type="Proteomes" id="UP000215441">
    <property type="component" value="Unassembled WGS sequence"/>
</dbReference>
<gene>
    <name evidence="3" type="ORF">CBY09_19110</name>
</gene>
<reference evidence="3 4" key="1">
    <citation type="submission" date="2017-07" db="EMBL/GenBank/DDBJ databases">
        <title>Acidovorax KNDSW TSA 6 genome sequence and assembly.</title>
        <authorList>
            <person name="Mayilraj S."/>
        </authorList>
    </citation>
    <scope>NUCLEOTIDE SEQUENCE [LARGE SCALE GENOMIC DNA]</scope>
    <source>
        <strain evidence="3 4">KNDSW-TSA6</strain>
    </source>
</reference>
<evidence type="ECO:0000313" key="3">
    <source>
        <dbReference type="EMBL" id="OYD49025.1"/>
    </source>
</evidence>
<dbReference type="InterPro" id="IPR018247">
    <property type="entry name" value="EF_Hand_1_Ca_BS"/>
</dbReference>
<name>A0A235EKN8_9BURK</name>
<dbReference type="InterPro" id="IPR002048">
    <property type="entry name" value="EF_hand_dom"/>
</dbReference>